<dbReference type="STRING" id="582851.GCA_900162665_03664"/>
<gene>
    <name evidence="2" type="ORF">OSO01_40110</name>
</gene>
<evidence type="ECO:0000313" key="2">
    <source>
        <dbReference type="EMBL" id="GEN89272.1"/>
    </source>
</evidence>
<keyword evidence="3" id="KW-1185">Reference proteome</keyword>
<evidence type="ECO:0000313" key="3">
    <source>
        <dbReference type="Proteomes" id="UP000321558"/>
    </source>
</evidence>
<evidence type="ECO:0000259" key="1">
    <source>
        <dbReference type="Pfam" id="PF01636"/>
    </source>
</evidence>
<organism evidence="2 3">
    <name type="scientific">Oceanobacillus sojae</name>
    <dbReference type="NCBI Taxonomy" id="582851"/>
    <lineage>
        <taxon>Bacteria</taxon>
        <taxon>Bacillati</taxon>
        <taxon>Bacillota</taxon>
        <taxon>Bacilli</taxon>
        <taxon>Bacillales</taxon>
        <taxon>Bacillaceae</taxon>
        <taxon>Oceanobacillus</taxon>
    </lineage>
</organism>
<protein>
    <recommendedName>
        <fullName evidence="1">Aminoglycoside phosphotransferase domain-containing protein</fullName>
    </recommendedName>
</protein>
<dbReference type="Proteomes" id="UP000321558">
    <property type="component" value="Unassembled WGS sequence"/>
</dbReference>
<dbReference type="AlphaFoldDB" id="A0A511ZP94"/>
<comment type="caution">
    <text evidence="2">The sequence shown here is derived from an EMBL/GenBank/DDBJ whole genome shotgun (WGS) entry which is preliminary data.</text>
</comment>
<accession>A0A511ZP94</accession>
<name>A0A511ZP94_9BACI</name>
<dbReference type="Gene3D" id="3.90.1200.10">
    <property type="match status" value="1"/>
</dbReference>
<feature type="domain" description="Aminoglycoside phosphotransferase" evidence="1">
    <location>
        <begin position="38"/>
        <end position="230"/>
    </location>
</feature>
<proteinExistence type="predicted"/>
<dbReference type="Pfam" id="PF01636">
    <property type="entry name" value="APH"/>
    <property type="match status" value="1"/>
</dbReference>
<dbReference type="OrthoDB" id="2706791at2"/>
<dbReference type="RefSeq" id="WP_147212179.1">
    <property type="nucleotide sequence ID" value="NZ_BJYM01000020.1"/>
</dbReference>
<dbReference type="SUPFAM" id="SSF56112">
    <property type="entry name" value="Protein kinase-like (PK-like)"/>
    <property type="match status" value="1"/>
</dbReference>
<dbReference type="InterPro" id="IPR002575">
    <property type="entry name" value="Aminoglycoside_PTrfase"/>
</dbReference>
<dbReference type="InterPro" id="IPR011009">
    <property type="entry name" value="Kinase-like_dom_sf"/>
</dbReference>
<dbReference type="EMBL" id="BJYM01000020">
    <property type="protein sequence ID" value="GEN89272.1"/>
    <property type="molecule type" value="Genomic_DNA"/>
</dbReference>
<reference evidence="2 3" key="1">
    <citation type="submission" date="2019-07" db="EMBL/GenBank/DDBJ databases">
        <title>Whole genome shotgun sequence of Oceanobacillus sojae NBRC 105379.</title>
        <authorList>
            <person name="Hosoyama A."/>
            <person name="Uohara A."/>
            <person name="Ohji S."/>
            <person name="Ichikawa N."/>
        </authorList>
    </citation>
    <scope>NUCLEOTIDE SEQUENCE [LARGE SCALE GENOMIC DNA]</scope>
    <source>
        <strain evidence="2 3">NBRC 105379</strain>
    </source>
</reference>
<sequence>MSSKAILKEFGFNVAEEQKSIYPFSPVYKLHNYIIKKTQYPLERARNLVRYTTYLKEKGIPVVTPVNVNTCNPKQIDDACYICYPFINGSNYQGTEKEIIRAGELLGRIHALSSSKNTFGLSEYDVFDFYHHEVDNDMQKISNFVSSYQVNIPIQKLKELLHMAVENQETLKNTSLKWVETPHDYKANNLVFQNNPVLIDPDNAKWIPRTFDLALVLLLFHNELSSAPNRTFTPKEWKLFLEGYSKHQTLTNVEIKAWEETVLHVFLDEVMWLMAEVEEDWERKEQRDLFVSVTETLFHIKDYSV</sequence>